<feature type="non-terminal residue" evidence="1">
    <location>
        <position position="1"/>
    </location>
</feature>
<dbReference type="AlphaFoldDB" id="X0ZAL2"/>
<gene>
    <name evidence="1" type="ORF">S01H4_10630</name>
</gene>
<sequence length="302" mass="33346">DPIDIIGVPGSYKFFKGVAGPKKTEIVDNIYNLYKKGKLPEIMGPGGMGFKRLLGKKISGVDIKKHNQRLRDYRKLLMKQGFGRKVPVKEMVSFKGEKKQYLPGLSLKGEKKLRAYEEKLNDERTKTVIWNTLTDPEYTEKVYEKMGTIPRVLYQFGEAAVTVAAIPITLPQAVIKLATGKTIGVDIAKGLESYRYGPKGVWTALSQEAMAKAGIGAPVSEAERLQIKKRPAEFFAASLGEAVSFYGIGKATKLIHAPLTARGVKMPSMTGLARRGLRYTARISKREVSRVFGPKLSILGKP</sequence>
<dbReference type="EMBL" id="BART01004112">
    <property type="protein sequence ID" value="GAG66490.1"/>
    <property type="molecule type" value="Genomic_DNA"/>
</dbReference>
<organism evidence="1">
    <name type="scientific">marine sediment metagenome</name>
    <dbReference type="NCBI Taxonomy" id="412755"/>
    <lineage>
        <taxon>unclassified sequences</taxon>
        <taxon>metagenomes</taxon>
        <taxon>ecological metagenomes</taxon>
    </lineage>
</organism>
<reference evidence="1" key="1">
    <citation type="journal article" date="2014" name="Front. Microbiol.">
        <title>High frequency of phylogenetically diverse reductive dehalogenase-homologous genes in deep subseafloor sedimentary metagenomes.</title>
        <authorList>
            <person name="Kawai M."/>
            <person name="Futagami T."/>
            <person name="Toyoda A."/>
            <person name="Takaki Y."/>
            <person name="Nishi S."/>
            <person name="Hori S."/>
            <person name="Arai W."/>
            <person name="Tsubouchi T."/>
            <person name="Morono Y."/>
            <person name="Uchiyama I."/>
            <person name="Ito T."/>
            <person name="Fujiyama A."/>
            <person name="Inagaki F."/>
            <person name="Takami H."/>
        </authorList>
    </citation>
    <scope>NUCLEOTIDE SEQUENCE</scope>
    <source>
        <strain evidence="1">Expedition CK06-06</strain>
    </source>
</reference>
<protein>
    <submittedName>
        <fullName evidence="1">Uncharacterized protein</fullName>
    </submittedName>
</protein>
<feature type="non-terminal residue" evidence="1">
    <location>
        <position position="302"/>
    </location>
</feature>
<comment type="caution">
    <text evidence="1">The sequence shown here is derived from an EMBL/GenBank/DDBJ whole genome shotgun (WGS) entry which is preliminary data.</text>
</comment>
<name>X0ZAL2_9ZZZZ</name>
<evidence type="ECO:0000313" key="1">
    <source>
        <dbReference type="EMBL" id="GAG66490.1"/>
    </source>
</evidence>
<proteinExistence type="predicted"/>
<accession>X0ZAL2</accession>